<dbReference type="PANTHER" id="PTHR31340">
    <property type="entry name" value="MITOCHONDRIAL GENOME MAINTENANCE EXONUCLEASE 1"/>
    <property type="match status" value="1"/>
</dbReference>
<accession>A0AA85JQI3</accession>
<feature type="active site" evidence="1">
    <location>
        <position position="160"/>
    </location>
</feature>
<dbReference type="EC" id="3.1.-.-" evidence="1"/>
<keyword evidence="2" id="KW-1185">Reference proteome</keyword>
<dbReference type="GO" id="GO:0006264">
    <property type="term" value="P:mitochondrial DNA replication"/>
    <property type="evidence" value="ECO:0007669"/>
    <property type="project" value="TreeGrafter"/>
</dbReference>
<name>A0AA85JQI3_TRIRE</name>
<comment type="function">
    <text evidence="1">Metal-dependent single-stranded DNA (ssDNA) exonuclease involved in mitochondrial genome maintenance.</text>
</comment>
<dbReference type="Proteomes" id="UP000050795">
    <property type="component" value="Unassembled WGS sequence"/>
</dbReference>
<organism evidence="2 3">
    <name type="scientific">Trichobilharzia regenti</name>
    <name type="common">Nasal bird schistosome</name>
    <dbReference type="NCBI Taxonomy" id="157069"/>
    <lineage>
        <taxon>Eukaryota</taxon>
        <taxon>Metazoa</taxon>
        <taxon>Spiralia</taxon>
        <taxon>Lophotrochozoa</taxon>
        <taxon>Platyhelminthes</taxon>
        <taxon>Trematoda</taxon>
        <taxon>Digenea</taxon>
        <taxon>Strigeidida</taxon>
        <taxon>Schistosomatoidea</taxon>
        <taxon>Schistosomatidae</taxon>
        <taxon>Trichobilharzia</taxon>
    </lineage>
</organism>
<dbReference type="GO" id="GO:0008297">
    <property type="term" value="F:single-stranded DNA exodeoxyribonuclease activity"/>
    <property type="evidence" value="ECO:0007669"/>
    <property type="project" value="UniProtKB-UniRule"/>
</dbReference>
<proteinExistence type="inferred from homology"/>
<reference evidence="2" key="1">
    <citation type="submission" date="2022-06" db="EMBL/GenBank/DDBJ databases">
        <authorList>
            <person name="Berger JAMES D."/>
            <person name="Berger JAMES D."/>
        </authorList>
    </citation>
    <scope>NUCLEOTIDE SEQUENCE [LARGE SCALE GENOMIC DNA]</scope>
</reference>
<reference evidence="3" key="2">
    <citation type="submission" date="2023-11" db="UniProtKB">
        <authorList>
            <consortium name="WormBaseParasite"/>
        </authorList>
    </citation>
    <scope>IDENTIFICATION</scope>
</reference>
<dbReference type="HAMAP" id="MF_03030">
    <property type="entry name" value="MGME1"/>
    <property type="match status" value="1"/>
</dbReference>
<feature type="active site" evidence="1">
    <location>
        <position position="158"/>
    </location>
</feature>
<keyword evidence="1" id="KW-0496">Mitochondrion</keyword>
<dbReference type="PANTHER" id="PTHR31340:SF3">
    <property type="entry name" value="MITOCHONDRIAL GENOME MAINTENANCE EXONUCLEASE 1"/>
    <property type="match status" value="1"/>
</dbReference>
<evidence type="ECO:0000313" key="3">
    <source>
        <dbReference type="WBParaSite" id="TREG1_46770.1"/>
    </source>
</evidence>
<dbReference type="AlphaFoldDB" id="A0AA85JQI3"/>
<evidence type="ECO:0000313" key="2">
    <source>
        <dbReference type="Proteomes" id="UP000050795"/>
    </source>
</evidence>
<sequence length="249" mass="28751">MTIKRTQVLCLFNVCRRSFACVLNRLDKVSIFASWDACEDKFKNQLDLRSIPTVSTILSKTASLQSTAALRKWQEKKKNELGEDGFQEYMRGLQLIGKSVHSNIEARLLKGEFPANLPEDISKSTAVETNCLHPQLLYRGRFDSIVFLKNIDEPILTEWKTVHECKRITTIDQTYDSPLQVAAYIGAYNFTRYPSSPLVKKGMLIYSYGDGYPASRIVLNETDLLHYWDLWCERVKAYRHQCRNPPNEE</sequence>
<evidence type="ECO:0000256" key="1">
    <source>
        <dbReference type="HAMAP-Rule" id="MF_03030"/>
    </source>
</evidence>
<comment type="similarity">
    <text evidence="1">Belongs to the MGME1 family.</text>
</comment>
<keyword evidence="1" id="KW-0378">Hydrolase</keyword>
<feature type="active site" evidence="1">
    <location>
        <position position="143"/>
    </location>
</feature>
<keyword evidence="1" id="KW-0540">Nuclease</keyword>
<keyword evidence="1" id="KW-0269">Exonuclease</keyword>
<dbReference type="GO" id="GO:0005739">
    <property type="term" value="C:mitochondrion"/>
    <property type="evidence" value="ECO:0007669"/>
    <property type="project" value="UniProtKB-SubCell"/>
</dbReference>
<dbReference type="WBParaSite" id="TREG1_46770.1">
    <property type="protein sequence ID" value="TREG1_46770.1"/>
    <property type="gene ID" value="TREG1_46770"/>
</dbReference>
<protein>
    <recommendedName>
        <fullName evidence="1">Mitochondrial genome maintenance exonuclease 1</fullName>
        <ecNumber evidence="1">3.1.-.-</ecNumber>
    </recommendedName>
</protein>
<dbReference type="GO" id="GO:0043504">
    <property type="term" value="P:mitochondrial DNA repair"/>
    <property type="evidence" value="ECO:0007669"/>
    <property type="project" value="UniProtKB-UniRule"/>
</dbReference>
<comment type="subcellular location">
    <subcellularLocation>
        <location evidence="1">Mitochondrion</location>
    </subcellularLocation>
</comment>